<proteinExistence type="inferred from homology"/>
<name>A0A7S1HXI4_9EUGL</name>
<comment type="subcellular location">
    <subcellularLocation>
        <location evidence="1">Cell membrane</location>
        <topology evidence="1">Multi-pass membrane protein</topology>
    </subcellularLocation>
</comment>
<evidence type="ECO:0000256" key="11">
    <source>
        <dbReference type="SAM" id="Phobius"/>
    </source>
</evidence>
<dbReference type="EMBL" id="HBGA01014420">
    <property type="protein sequence ID" value="CAD8994465.1"/>
    <property type="molecule type" value="Transcribed_RNA"/>
</dbReference>
<feature type="transmembrane region" description="Helical" evidence="11">
    <location>
        <begin position="14"/>
        <end position="37"/>
    </location>
</feature>
<protein>
    <recommendedName>
        <fullName evidence="13">Bidirectional sugar transporter SWEET</fullName>
    </recommendedName>
</protein>
<evidence type="ECO:0000256" key="10">
    <source>
        <dbReference type="SAM" id="MobiDB-lite"/>
    </source>
</evidence>
<accession>A0A7S1HXI4</accession>
<feature type="transmembrane region" description="Helical" evidence="11">
    <location>
        <begin position="82"/>
        <end position="106"/>
    </location>
</feature>
<evidence type="ECO:0000256" key="1">
    <source>
        <dbReference type="ARBA" id="ARBA00004651"/>
    </source>
</evidence>
<keyword evidence="8 11" id="KW-1133">Transmembrane helix</keyword>
<gene>
    <name evidence="12" type="ORF">EGYM00392_LOCUS5520</name>
</gene>
<dbReference type="InterPro" id="IPR004316">
    <property type="entry name" value="SWEET_rpt"/>
</dbReference>
<feature type="transmembrane region" description="Helical" evidence="11">
    <location>
        <begin position="185"/>
        <end position="204"/>
    </location>
</feature>
<evidence type="ECO:0000256" key="2">
    <source>
        <dbReference type="ARBA" id="ARBA00007809"/>
    </source>
</evidence>
<evidence type="ECO:0008006" key="13">
    <source>
        <dbReference type="Google" id="ProtNLM"/>
    </source>
</evidence>
<feature type="transmembrane region" description="Helical" evidence="11">
    <location>
        <begin position="118"/>
        <end position="135"/>
    </location>
</feature>
<keyword evidence="9 11" id="KW-0472">Membrane</keyword>
<keyword evidence="7" id="KW-0677">Repeat</keyword>
<comment type="similarity">
    <text evidence="2">Belongs to the SWEET sugar transporter family.</text>
</comment>
<dbReference type="GO" id="GO:0051119">
    <property type="term" value="F:sugar transmembrane transporter activity"/>
    <property type="evidence" value="ECO:0007669"/>
    <property type="project" value="InterPro"/>
</dbReference>
<organism evidence="12">
    <name type="scientific">Eutreptiella gymnastica</name>
    <dbReference type="NCBI Taxonomy" id="73025"/>
    <lineage>
        <taxon>Eukaryota</taxon>
        <taxon>Discoba</taxon>
        <taxon>Euglenozoa</taxon>
        <taxon>Euglenida</taxon>
        <taxon>Spirocuta</taxon>
        <taxon>Euglenophyceae</taxon>
        <taxon>Eutreptiales</taxon>
        <taxon>Eutreptiaceae</taxon>
        <taxon>Eutreptiella</taxon>
    </lineage>
</organism>
<sequence>MGLGALEYRDGDSFYLYVLAAYVAPLLGVLFGNLLYLSSYKKVRQARVLRLLGNLDHTALTVQFTNTLTQTAYAVVTCDHFLFWANFLRVLLASYYVVTILELAVANGRMEIRGKVELIYMGSAFLVMCHLYVGGMLMQDTDYETKRLMAGVIANVTNALMYIAPTLNMAKVLRDKSAATLHPPYVAASLGNSIVWLCYGYLAIHDVWVYGTHIIGVIASLAQLAAILAFYRSDHPKREHLERFEKVEELKVAAIDQEYAARGAQKAKASSLLPMDYDSGWLEERIQLRNDLVDPVRVLDTHETTVTSLLGVPIPTEMTEAVLANVATETNKVQVVVDPTVLANKSVVEGAVKDLGDVEMGLRESNRCPPTEIINMGLDATLEGTAATTGRARSMSTGGSSAPSVASKASSSVYGQILSTLVEKMELLKGSQPLKPLTMDLKLHHEDDDDFLSDGSRRACSPILDLESSTGSTGPLLRAMRDNTGGGGSSGRRTPTPAINIRDSPAPEAALALSFDPSKHCFLLERNQASDQ</sequence>
<feature type="transmembrane region" description="Helical" evidence="11">
    <location>
        <begin position="210"/>
        <end position="231"/>
    </location>
</feature>
<evidence type="ECO:0000256" key="3">
    <source>
        <dbReference type="ARBA" id="ARBA00022448"/>
    </source>
</evidence>
<evidence type="ECO:0000313" key="12">
    <source>
        <dbReference type="EMBL" id="CAD8994465.1"/>
    </source>
</evidence>
<evidence type="ECO:0000256" key="6">
    <source>
        <dbReference type="ARBA" id="ARBA00022692"/>
    </source>
</evidence>
<dbReference type="InterPro" id="IPR047664">
    <property type="entry name" value="SWEET"/>
</dbReference>
<dbReference type="AlphaFoldDB" id="A0A7S1HXI4"/>
<dbReference type="Gene3D" id="1.20.1280.290">
    <property type="match status" value="1"/>
</dbReference>
<dbReference type="Pfam" id="PF03083">
    <property type="entry name" value="MtN3_slv"/>
    <property type="match status" value="1"/>
</dbReference>
<keyword evidence="5" id="KW-0762">Sugar transport</keyword>
<feature type="transmembrane region" description="Helical" evidence="11">
    <location>
        <begin position="147"/>
        <end position="164"/>
    </location>
</feature>
<dbReference type="PANTHER" id="PTHR10791">
    <property type="entry name" value="RAG1-ACTIVATING PROTEIN 1"/>
    <property type="match status" value="1"/>
</dbReference>
<evidence type="ECO:0000256" key="8">
    <source>
        <dbReference type="ARBA" id="ARBA00022989"/>
    </source>
</evidence>
<evidence type="ECO:0000256" key="5">
    <source>
        <dbReference type="ARBA" id="ARBA00022597"/>
    </source>
</evidence>
<keyword evidence="4" id="KW-1003">Cell membrane</keyword>
<dbReference type="GO" id="GO:0005886">
    <property type="term" value="C:plasma membrane"/>
    <property type="evidence" value="ECO:0007669"/>
    <property type="project" value="UniProtKB-SubCell"/>
</dbReference>
<feature type="region of interest" description="Disordered" evidence="10">
    <location>
        <begin position="465"/>
        <end position="505"/>
    </location>
</feature>
<evidence type="ECO:0000256" key="4">
    <source>
        <dbReference type="ARBA" id="ARBA00022475"/>
    </source>
</evidence>
<keyword evidence="6 11" id="KW-0812">Transmembrane</keyword>
<dbReference type="PANTHER" id="PTHR10791:SF30">
    <property type="entry name" value="SUGAR TRANSPORTER SWEET1"/>
    <property type="match status" value="1"/>
</dbReference>
<evidence type="ECO:0000256" key="7">
    <source>
        <dbReference type="ARBA" id="ARBA00022737"/>
    </source>
</evidence>
<reference evidence="12" key="1">
    <citation type="submission" date="2021-01" db="EMBL/GenBank/DDBJ databases">
        <authorList>
            <person name="Corre E."/>
            <person name="Pelletier E."/>
            <person name="Niang G."/>
            <person name="Scheremetjew M."/>
            <person name="Finn R."/>
            <person name="Kale V."/>
            <person name="Holt S."/>
            <person name="Cochrane G."/>
            <person name="Meng A."/>
            <person name="Brown T."/>
            <person name="Cohen L."/>
        </authorList>
    </citation>
    <scope>NUCLEOTIDE SEQUENCE</scope>
    <source>
        <strain evidence="12">NIES-381</strain>
    </source>
</reference>
<evidence type="ECO:0000256" key="9">
    <source>
        <dbReference type="ARBA" id="ARBA00023136"/>
    </source>
</evidence>
<keyword evidence="3" id="KW-0813">Transport</keyword>